<proteinExistence type="inferred from homology"/>
<evidence type="ECO:0000256" key="1">
    <source>
        <dbReference type="ARBA" id="ARBA00022741"/>
    </source>
</evidence>
<dbReference type="InterPro" id="IPR011545">
    <property type="entry name" value="DEAD/DEAH_box_helicase_dom"/>
</dbReference>
<feature type="domain" description="Helicase C-terminal" evidence="9">
    <location>
        <begin position="355"/>
        <end position="500"/>
    </location>
</feature>
<dbReference type="InterPro" id="IPR027417">
    <property type="entry name" value="P-loop_NTPase"/>
</dbReference>
<evidence type="ECO:0000256" key="5">
    <source>
        <dbReference type="ARBA" id="ARBA00038437"/>
    </source>
</evidence>
<dbReference type="PANTHER" id="PTHR47959:SF13">
    <property type="entry name" value="ATP-DEPENDENT RNA HELICASE RHLE"/>
    <property type="match status" value="1"/>
</dbReference>
<dbReference type="RefSeq" id="WP_105804933.1">
    <property type="nucleotide sequence ID" value="NZ_MWZD01000015.1"/>
</dbReference>
<sequence length="505" mass="54131">MAQRGRRGYRPPANYEPGRKPNARRRWSERGGQQARGGDAGARAEAAAGGTPSGPGPSGKRSERPAREERSPGRTAEAGAPQRQGSPAPLDAKLTTAADAAGLSFADLGLGGNIVRTLGELGAERPFPVQAATIPDAIAGRDVLGRARTGSGKTIAFGAALVERLLKLKAEGAFASDPAPSRMRPRRGERAERAPKRAARKPKALILAPTRELALQIDRTVQPIARSVGFYTAQLVGGVPIDPQRHALERGVDIVIGTPGRVRDLVNRRTLDLREVRVTVIDEADHMCELGFLDAVQWTLRQTARGGQRLLFSATLDSGVSELVEEFLRDPAVHEAEEAAPGEVRHRVLIVLREHKDRALVELASRPGRTMVFCRTRAYAERVTELLDGAGLRAVPLHGDLSQARRERNLARFASGAASVLVATDVAARGIHVDDVDLVLQADPPDEPKGYVHRAGRTGRAGKDGLVLTVIPRTRQKRTRELLAEAGIAPEFFGDFEPGGGARGA</sequence>
<dbReference type="GO" id="GO:0005829">
    <property type="term" value="C:cytosol"/>
    <property type="evidence" value="ECO:0007669"/>
    <property type="project" value="TreeGrafter"/>
</dbReference>
<dbReference type="InterPro" id="IPR001650">
    <property type="entry name" value="Helicase_C-like"/>
</dbReference>
<evidence type="ECO:0000259" key="9">
    <source>
        <dbReference type="PROSITE" id="PS51194"/>
    </source>
</evidence>
<dbReference type="InterPro" id="IPR014001">
    <property type="entry name" value="Helicase_ATP-bd"/>
</dbReference>
<evidence type="ECO:0000256" key="3">
    <source>
        <dbReference type="ARBA" id="ARBA00022806"/>
    </source>
</evidence>
<dbReference type="Gene3D" id="3.40.50.300">
    <property type="entry name" value="P-loop containing nucleotide triphosphate hydrolases"/>
    <property type="match status" value="2"/>
</dbReference>
<feature type="domain" description="Helicase ATP-binding" evidence="8">
    <location>
        <begin position="134"/>
        <end position="334"/>
    </location>
</feature>
<feature type="compositionally biased region" description="Basic and acidic residues" evidence="7">
    <location>
        <begin position="60"/>
        <end position="72"/>
    </location>
</feature>
<keyword evidence="3" id="KW-0347">Helicase</keyword>
<dbReference type="InterPro" id="IPR014014">
    <property type="entry name" value="RNA_helicase_DEAD_Q_motif"/>
</dbReference>
<dbReference type="CDD" id="cd00268">
    <property type="entry name" value="DEADc"/>
    <property type="match status" value="1"/>
</dbReference>
<dbReference type="GO" id="GO:0005524">
    <property type="term" value="F:ATP binding"/>
    <property type="evidence" value="ECO:0007669"/>
    <property type="project" value="UniProtKB-KW"/>
</dbReference>
<dbReference type="CDD" id="cd18787">
    <property type="entry name" value="SF2_C_DEAD"/>
    <property type="match status" value="1"/>
</dbReference>
<evidence type="ECO:0000313" key="12">
    <source>
        <dbReference type="Proteomes" id="UP000238650"/>
    </source>
</evidence>
<comment type="caution">
    <text evidence="11">The sequence shown here is derived from an EMBL/GenBank/DDBJ whole genome shotgun (WGS) entry which is preliminary data.</text>
</comment>
<dbReference type="PROSITE" id="PS51194">
    <property type="entry name" value="HELICASE_CTER"/>
    <property type="match status" value="1"/>
</dbReference>
<feature type="short sequence motif" description="Q motif" evidence="6">
    <location>
        <begin position="103"/>
        <end position="131"/>
    </location>
</feature>
<feature type="compositionally biased region" description="Low complexity" evidence="7">
    <location>
        <begin position="41"/>
        <end position="50"/>
    </location>
</feature>
<dbReference type="AlphaFoldDB" id="A0A2S9QPY9"/>
<evidence type="ECO:0000256" key="6">
    <source>
        <dbReference type="PROSITE-ProRule" id="PRU00552"/>
    </source>
</evidence>
<dbReference type="Pfam" id="PF00270">
    <property type="entry name" value="DEAD"/>
    <property type="match status" value="1"/>
</dbReference>
<dbReference type="Proteomes" id="UP000238650">
    <property type="component" value="Unassembled WGS sequence"/>
</dbReference>
<feature type="domain" description="DEAD-box RNA helicase Q" evidence="10">
    <location>
        <begin position="103"/>
        <end position="131"/>
    </location>
</feature>
<feature type="region of interest" description="Disordered" evidence="7">
    <location>
        <begin position="1"/>
        <end position="90"/>
    </location>
</feature>
<name>A0A2S9QPY9_9MICO</name>
<evidence type="ECO:0000313" key="11">
    <source>
        <dbReference type="EMBL" id="PRI11659.1"/>
    </source>
</evidence>
<evidence type="ECO:0008006" key="13">
    <source>
        <dbReference type="Google" id="ProtNLM"/>
    </source>
</evidence>
<dbReference type="GO" id="GO:0016787">
    <property type="term" value="F:hydrolase activity"/>
    <property type="evidence" value="ECO:0007669"/>
    <property type="project" value="UniProtKB-KW"/>
</dbReference>
<dbReference type="PANTHER" id="PTHR47959">
    <property type="entry name" value="ATP-DEPENDENT RNA HELICASE RHLE-RELATED"/>
    <property type="match status" value="1"/>
</dbReference>
<feature type="region of interest" description="Disordered" evidence="7">
    <location>
        <begin position="175"/>
        <end position="200"/>
    </location>
</feature>
<gene>
    <name evidence="11" type="ORF">B4915_05900</name>
</gene>
<dbReference type="OrthoDB" id="9805696at2"/>
<keyword evidence="2" id="KW-0378">Hydrolase</keyword>
<protein>
    <recommendedName>
        <fullName evidence="13">RNA helicase</fullName>
    </recommendedName>
</protein>
<dbReference type="Pfam" id="PF00271">
    <property type="entry name" value="Helicase_C"/>
    <property type="match status" value="1"/>
</dbReference>
<dbReference type="GO" id="GO:0003724">
    <property type="term" value="F:RNA helicase activity"/>
    <property type="evidence" value="ECO:0007669"/>
    <property type="project" value="InterPro"/>
</dbReference>
<dbReference type="EMBL" id="MWZD01000015">
    <property type="protein sequence ID" value="PRI11659.1"/>
    <property type="molecule type" value="Genomic_DNA"/>
</dbReference>
<dbReference type="InterPro" id="IPR044742">
    <property type="entry name" value="DEAD/DEAH_RhlB"/>
</dbReference>
<keyword evidence="12" id="KW-1185">Reference proteome</keyword>
<reference evidence="11 12" key="1">
    <citation type="journal article" date="2017" name="New Microbes New Infect">
        <title>Genome sequence of 'Leucobacter massiliensis' sp. nov. isolated from human pharynx after travel to the 2014 Hajj.</title>
        <authorList>
            <person name="Leangapichart T."/>
            <person name="Gautret P."/>
            <person name="Nguyen T.T."/>
            <person name="Armstrong N."/>
            <person name="Rolain J.M."/>
        </authorList>
    </citation>
    <scope>NUCLEOTIDE SEQUENCE [LARGE SCALE GENOMIC DNA]</scope>
    <source>
        <strain evidence="11 12">122RC15</strain>
    </source>
</reference>
<dbReference type="GO" id="GO:0003676">
    <property type="term" value="F:nucleic acid binding"/>
    <property type="evidence" value="ECO:0007669"/>
    <property type="project" value="InterPro"/>
</dbReference>
<keyword evidence="4" id="KW-0067">ATP-binding</keyword>
<evidence type="ECO:0000256" key="7">
    <source>
        <dbReference type="SAM" id="MobiDB-lite"/>
    </source>
</evidence>
<dbReference type="PROSITE" id="PS51192">
    <property type="entry name" value="HELICASE_ATP_BIND_1"/>
    <property type="match status" value="1"/>
</dbReference>
<evidence type="ECO:0000256" key="4">
    <source>
        <dbReference type="ARBA" id="ARBA00022840"/>
    </source>
</evidence>
<dbReference type="SMART" id="SM00490">
    <property type="entry name" value="HELICc"/>
    <property type="match status" value="1"/>
</dbReference>
<dbReference type="SMART" id="SM00487">
    <property type="entry name" value="DEXDc"/>
    <property type="match status" value="1"/>
</dbReference>
<organism evidence="11 12">
    <name type="scientific">Leucobacter massiliensis</name>
    <dbReference type="NCBI Taxonomy" id="1686285"/>
    <lineage>
        <taxon>Bacteria</taxon>
        <taxon>Bacillati</taxon>
        <taxon>Actinomycetota</taxon>
        <taxon>Actinomycetes</taxon>
        <taxon>Micrococcales</taxon>
        <taxon>Microbacteriaceae</taxon>
        <taxon>Leucobacter</taxon>
    </lineage>
</organism>
<evidence type="ECO:0000259" key="8">
    <source>
        <dbReference type="PROSITE" id="PS51192"/>
    </source>
</evidence>
<dbReference type="SUPFAM" id="SSF52540">
    <property type="entry name" value="P-loop containing nucleoside triphosphate hydrolases"/>
    <property type="match status" value="1"/>
</dbReference>
<feature type="compositionally biased region" description="Basic and acidic residues" evidence="7">
    <location>
        <begin position="186"/>
        <end position="195"/>
    </location>
</feature>
<evidence type="ECO:0000259" key="10">
    <source>
        <dbReference type="PROSITE" id="PS51195"/>
    </source>
</evidence>
<keyword evidence="1" id="KW-0547">Nucleotide-binding</keyword>
<dbReference type="PROSITE" id="PS51195">
    <property type="entry name" value="Q_MOTIF"/>
    <property type="match status" value="1"/>
</dbReference>
<dbReference type="InterPro" id="IPR050079">
    <property type="entry name" value="DEAD_box_RNA_helicase"/>
</dbReference>
<accession>A0A2S9QPY9</accession>
<evidence type="ECO:0000256" key="2">
    <source>
        <dbReference type="ARBA" id="ARBA00022801"/>
    </source>
</evidence>
<comment type="similarity">
    <text evidence="5">Belongs to the DEAD box helicase family.</text>
</comment>